<name>A0ABR3Q534_9TREE</name>
<dbReference type="GeneID" id="95984872"/>
<reference evidence="2 3" key="1">
    <citation type="submission" date="2023-08" db="EMBL/GenBank/DDBJ databases">
        <title>Annotated Genome Sequence of Vanrija albida AlHP1.</title>
        <authorList>
            <person name="Herzog R."/>
        </authorList>
    </citation>
    <scope>NUCLEOTIDE SEQUENCE [LARGE SCALE GENOMIC DNA]</scope>
    <source>
        <strain evidence="2 3">AlHP1</strain>
    </source>
</reference>
<dbReference type="RefSeq" id="XP_069209774.1">
    <property type="nucleotide sequence ID" value="XM_069352356.1"/>
</dbReference>
<feature type="region of interest" description="Disordered" evidence="1">
    <location>
        <begin position="1"/>
        <end position="42"/>
    </location>
</feature>
<evidence type="ECO:0000313" key="2">
    <source>
        <dbReference type="EMBL" id="KAL1409830.1"/>
    </source>
</evidence>
<feature type="compositionally biased region" description="Basic and acidic residues" evidence="1">
    <location>
        <begin position="188"/>
        <end position="200"/>
    </location>
</feature>
<feature type="region of interest" description="Disordered" evidence="1">
    <location>
        <begin position="115"/>
        <end position="200"/>
    </location>
</feature>
<gene>
    <name evidence="2" type="ORF">Q8F55_003829</name>
</gene>
<organism evidence="2 3">
    <name type="scientific">Vanrija albida</name>
    <dbReference type="NCBI Taxonomy" id="181172"/>
    <lineage>
        <taxon>Eukaryota</taxon>
        <taxon>Fungi</taxon>
        <taxon>Dikarya</taxon>
        <taxon>Basidiomycota</taxon>
        <taxon>Agaricomycotina</taxon>
        <taxon>Tremellomycetes</taxon>
        <taxon>Trichosporonales</taxon>
        <taxon>Trichosporonaceae</taxon>
        <taxon>Vanrija</taxon>
    </lineage>
</organism>
<accession>A0ABR3Q534</accession>
<protein>
    <submittedName>
        <fullName evidence="2">Uncharacterized protein</fullName>
    </submittedName>
</protein>
<feature type="compositionally biased region" description="Polar residues" evidence="1">
    <location>
        <begin position="124"/>
        <end position="144"/>
    </location>
</feature>
<feature type="compositionally biased region" description="Basic and acidic residues" evidence="1">
    <location>
        <begin position="1"/>
        <end position="13"/>
    </location>
</feature>
<sequence>MVHRERAGSDDSRPSLSSTDNNFATGSSTSATTPSTNTTVLNSPIRRRFAELRMSLEEVETREDMIQALSEFVESLPPFYAAAAGHHAEMQKRQGIPVNIDSLAAYFSKLEQASVPPEHRHMQQHTPPGSATANGWSRTTTSDPMTIKKPPHDVADSRAPLPTDPDSSPPNFIDFAPARPQLSNLLRSESRDKVPRRDSE</sequence>
<proteinExistence type="predicted"/>
<dbReference type="Proteomes" id="UP001565368">
    <property type="component" value="Unassembled WGS sequence"/>
</dbReference>
<dbReference type="EMBL" id="JBBXJM010000003">
    <property type="protein sequence ID" value="KAL1409830.1"/>
    <property type="molecule type" value="Genomic_DNA"/>
</dbReference>
<evidence type="ECO:0000313" key="3">
    <source>
        <dbReference type="Proteomes" id="UP001565368"/>
    </source>
</evidence>
<feature type="compositionally biased region" description="Low complexity" evidence="1">
    <location>
        <begin position="25"/>
        <end position="39"/>
    </location>
</feature>
<feature type="compositionally biased region" description="Polar residues" evidence="1">
    <location>
        <begin position="14"/>
        <end position="24"/>
    </location>
</feature>
<keyword evidence="3" id="KW-1185">Reference proteome</keyword>
<evidence type="ECO:0000256" key="1">
    <source>
        <dbReference type="SAM" id="MobiDB-lite"/>
    </source>
</evidence>
<comment type="caution">
    <text evidence="2">The sequence shown here is derived from an EMBL/GenBank/DDBJ whole genome shotgun (WGS) entry which is preliminary data.</text>
</comment>